<reference evidence="1 2" key="1">
    <citation type="journal article" date="2024" name="bioRxiv">
        <title>A reference genome for Trichogramma kaykai: A tiny desert-dwelling parasitoid wasp with competing sex-ratio distorters.</title>
        <authorList>
            <person name="Culotta J."/>
            <person name="Lindsey A.R."/>
        </authorList>
    </citation>
    <scope>NUCLEOTIDE SEQUENCE [LARGE SCALE GENOMIC DNA]</scope>
    <source>
        <strain evidence="1 2">KSX58</strain>
    </source>
</reference>
<protein>
    <submittedName>
        <fullName evidence="1">Uncharacterized protein</fullName>
    </submittedName>
</protein>
<organism evidence="1 2">
    <name type="scientific">Trichogramma kaykai</name>
    <dbReference type="NCBI Taxonomy" id="54128"/>
    <lineage>
        <taxon>Eukaryota</taxon>
        <taxon>Metazoa</taxon>
        <taxon>Ecdysozoa</taxon>
        <taxon>Arthropoda</taxon>
        <taxon>Hexapoda</taxon>
        <taxon>Insecta</taxon>
        <taxon>Pterygota</taxon>
        <taxon>Neoptera</taxon>
        <taxon>Endopterygota</taxon>
        <taxon>Hymenoptera</taxon>
        <taxon>Apocrita</taxon>
        <taxon>Proctotrupomorpha</taxon>
        <taxon>Chalcidoidea</taxon>
        <taxon>Trichogrammatidae</taxon>
        <taxon>Trichogramma</taxon>
    </lineage>
</organism>
<dbReference type="Proteomes" id="UP001627154">
    <property type="component" value="Unassembled WGS sequence"/>
</dbReference>
<evidence type="ECO:0000313" key="2">
    <source>
        <dbReference type="Proteomes" id="UP001627154"/>
    </source>
</evidence>
<comment type="caution">
    <text evidence="1">The sequence shown here is derived from an EMBL/GenBank/DDBJ whole genome shotgun (WGS) entry which is preliminary data.</text>
</comment>
<dbReference type="EMBL" id="JBJJXI010000095">
    <property type="protein sequence ID" value="KAL3393871.1"/>
    <property type="molecule type" value="Genomic_DNA"/>
</dbReference>
<gene>
    <name evidence="1" type="ORF">TKK_011738</name>
</gene>
<keyword evidence="2" id="KW-1185">Reference proteome</keyword>
<accession>A0ABD2WLA4</accession>
<dbReference type="AlphaFoldDB" id="A0ABD2WLA4"/>
<proteinExistence type="predicted"/>
<evidence type="ECO:0000313" key="1">
    <source>
        <dbReference type="EMBL" id="KAL3393871.1"/>
    </source>
</evidence>
<name>A0ABD2WLA4_9HYME</name>
<sequence>MRVRRCTIMPPERSSSRKIFMKNITEQKKKTLLPRYIYSLYNTMWSALFSIARIVDALKPSFVRSHAQAPRARLNSSLARSLRLSSRTADCRTQLIRDFGKFVLNRTRNDFRTY</sequence>